<dbReference type="Proteomes" id="UP001595891">
    <property type="component" value="Unassembled WGS sequence"/>
</dbReference>
<dbReference type="EMBL" id="JBHSFN010000003">
    <property type="protein sequence ID" value="MFC4585870.1"/>
    <property type="molecule type" value="Genomic_DNA"/>
</dbReference>
<sequence>MPMTILLAFISGFCAGNGLPYFMAGSTGDGRNPAPFGDSAVVNVVVGWVMFVVAGVCWHFAGVSAHPLPGYAAAAAGVLAVGLVHARLWRNNPWPWRRTAIQADD</sequence>
<comment type="caution">
    <text evidence="2">The sequence shown here is derived from an EMBL/GenBank/DDBJ whole genome shotgun (WGS) entry which is preliminary data.</text>
</comment>
<reference evidence="3" key="1">
    <citation type="journal article" date="2019" name="Int. J. Syst. Evol. Microbiol.">
        <title>The Global Catalogue of Microorganisms (GCM) 10K type strain sequencing project: providing services to taxonomists for standard genome sequencing and annotation.</title>
        <authorList>
            <consortium name="The Broad Institute Genomics Platform"/>
            <consortium name="The Broad Institute Genome Sequencing Center for Infectious Disease"/>
            <person name="Wu L."/>
            <person name="Ma J."/>
        </authorList>
    </citation>
    <scope>NUCLEOTIDE SEQUENCE [LARGE SCALE GENOMIC DNA]</scope>
    <source>
        <strain evidence="3">CCUG 49560</strain>
    </source>
</reference>
<evidence type="ECO:0000313" key="3">
    <source>
        <dbReference type="Proteomes" id="UP001595891"/>
    </source>
</evidence>
<accession>A0ABV9E8L7</accession>
<keyword evidence="1" id="KW-1133">Transmembrane helix</keyword>
<keyword evidence="1" id="KW-0812">Transmembrane</keyword>
<evidence type="ECO:0000256" key="1">
    <source>
        <dbReference type="SAM" id="Phobius"/>
    </source>
</evidence>
<name>A0ABV9E8L7_9ACTN</name>
<protein>
    <submittedName>
        <fullName evidence="2">Uncharacterized protein</fullName>
    </submittedName>
</protein>
<organism evidence="2 3">
    <name type="scientific">Sphaerisporangium corydalis</name>
    <dbReference type="NCBI Taxonomy" id="1441875"/>
    <lineage>
        <taxon>Bacteria</taxon>
        <taxon>Bacillati</taxon>
        <taxon>Actinomycetota</taxon>
        <taxon>Actinomycetes</taxon>
        <taxon>Streptosporangiales</taxon>
        <taxon>Streptosporangiaceae</taxon>
        <taxon>Sphaerisporangium</taxon>
    </lineage>
</organism>
<feature type="transmembrane region" description="Helical" evidence="1">
    <location>
        <begin position="68"/>
        <end position="89"/>
    </location>
</feature>
<gene>
    <name evidence="2" type="ORF">ACFO8L_07295</name>
</gene>
<keyword evidence="1" id="KW-0472">Membrane</keyword>
<dbReference type="RefSeq" id="WP_262841147.1">
    <property type="nucleotide sequence ID" value="NZ_JANZYP010000004.1"/>
</dbReference>
<feature type="transmembrane region" description="Helical" evidence="1">
    <location>
        <begin position="40"/>
        <end position="61"/>
    </location>
</feature>
<evidence type="ECO:0000313" key="2">
    <source>
        <dbReference type="EMBL" id="MFC4585870.1"/>
    </source>
</evidence>
<proteinExistence type="predicted"/>
<keyword evidence="3" id="KW-1185">Reference proteome</keyword>